<dbReference type="Proteomes" id="UP001610563">
    <property type="component" value="Unassembled WGS sequence"/>
</dbReference>
<comment type="caution">
    <text evidence="2">The sequence shown here is derived from an EMBL/GenBank/DDBJ whole genome shotgun (WGS) entry which is preliminary data.</text>
</comment>
<proteinExistence type="predicted"/>
<organism evidence="2 3">
    <name type="scientific">Aspergillus keveii</name>
    <dbReference type="NCBI Taxonomy" id="714993"/>
    <lineage>
        <taxon>Eukaryota</taxon>
        <taxon>Fungi</taxon>
        <taxon>Dikarya</taxon>
        <taxon>Ascomycota</taxon>
        <taxon>Pezizomycotina</taxon>
        <taxon>Eurotiomycetes</taxon>
        <taxon>Eurotiomycetidae</taxon>
        <taxon>Eurotiales</taxon>
        <taxon>Aspergillaceae</taxon>
        <taxon>Aspergillus</taxon>
        <taxon>Aspergillus subgen. Nidulantes</taxon>
    </lineage>
</organism>
<evidence type="ECO:0000313" key="3">
    <source>
        <dbReference type="Proteomes" id="UP001610563"/>
    </source>
</evidence>
<keyword evidence="1" id="KW-1133">Transmembrane helix</keyword>
<protein>
    <recommendedName>
        <fullName evidence="4">Integral membrane protein</fullName>
    </recommendedName>
</protein>
<evidence type="ECO:0008006" key="4">
    <source>
        <dbReference type="Google" id="ProtNLM"/>
    </source>
</evidence>
<accession>A0ABR4GE17</accession>
<feature type="transmembrane region" description="Helical" evidence="1">
    <location>
        <begin position="57"/>
        <end position="76"/>
    </location>
</feature>
<dbReference type="EMBL" id="JBFTWV010000020">
    <property type="protein sequence ID" value="KAL2797290.1"/>
    <property type="molecule type" value="Genomic_DNA"/>
</dbReference>
<feature type="transmembrane region" description="Helical" evidence="1">
    <location>
        <begin position="113"/>
        <end position="132"/>
    </location>
</feature>
<name>A0ABR4GE17_9EURO</name>
<reference evidence="2 3" key="1">
    <citation type="submission" date="2024-07" db="EMBL/GenBank/DDBJ databases">
        <title>Section-level genome sequencing and comparative genomics of Aspergillus sections Usti and Cavernicolus.</title>
        <authorList>
            <consortium name="Lawrence Berkeley National Laboratory"/>
            <person name="Nybo J.L."/>
            <person name="Vesth T.C."/>
            <person name="Theobald S."/>
            <person name="Frisvad J.C."/>
            <person name="Larsen T.O."/>
            <person name="Kjaerboelling I."/>
            <person name="Rothschild-Mancinelli K."/>
            <person name="Lyhne E.K."/>
            <person name="Kogle M.E."/>
            <person name="Barry K."/>
            <person name="Clum A."/>
            <person name="Na H."/>
            <person name="Ledsgaard L."/>
            <person name="Lin J."/>
            <person name="Lipzen A."/>
            <person name="Kuo A."/>
            <person name="Riley R."/>
            <person name="Mondo S."/>
            <person name="Labutti K."/>
            <person name="Haridas S."/>
            <person name="Pangalinan J."/>
            <person name="Salamov A.A."/>
            <person name="Simmons B.A."/>
            <person name="Magnuson J.K."/>
            <person name="Chen J."/>
            <person name="Drula E."/>
            <person name="Henrissat B."/>
            <person name="Wiebenga A."/>
            <person name="Lubbers R.J."/>
            <person name="Gomes A.C."/>
            <person name="Makela M.R."/>
            <person name="Stajich J."/>
            <person name="Grigoriev I.V."/>
            <person name="Mortensen U.H."/>
            <person name="De Vries R.P."/>
            <person name="Baker S.E."/>
            <person name="Andersen M.R."/>
        </authorList>
    </citation>
    <scope>NUCLEOTIDE SEQUENCE [LARGE SCALE GENOMIC DNA]</scope>
    <source>
        <strain evidence="2 3">CBS 209.92</strain>
    </source>
</reference>
<keyword evidence="3" id="KW-1185">Reference proteome</keyword>
<keyword evidence="1" id="KW-0472">Membrane</keyword>
<gene>
    <name evidence="2" type="ORF">BJX66DRAFT_108339</name>
</gene>
<keyword evidence="1" id="KW-0812">Transmembrane</keyword>
<evidence type="ECO:0000256" key="1">
    <source>
        <dbReference type="SAM" id="Phobius"/>
    </source>
</evidence>
<dbReference type="InterPro" id="IPR025363">
    <property type="entry name" value="DUF4267"/>
</dbReference>
<dbReference type="Pfam" id="PF14087">
    <property type="entry name" value="DUF4267"/>
    <property type="match status" value="1"/>
</dbReference>
<feature type="transmembrane region" description="Helical" evidence="1">
    <location>
        <begin position="88"/>
        <end position="107"/>
    </location>
</feature>
<sequence length="134" mass="14057">MAFPNRLFSLPTWRLIGLGLTTTVFSLGTLCLVAPSTVAEALGVIPTTPEGRDFAEKAMIFAGIRDLAAAAAMYWFSGHGKDKELGVMLTAWTAVCVVDTCVAIQGPKGWDKGVWALWGGAAVVMSGGLGLLQV</sequence>
<evidence type="ECO:0000313" key="2">
    <source>
        <dbReference type="EMBL" id="KAL2797290.1"/>
    </source>
</evidence>